<sequence length="472" mass="54343">MGLLIDFDGMPNRKFYGKKAPPTPKGVKGIVIRDEPQSDSEVSDISVDDSEEEYYPSQDDSAMPRKDLMLDYQDEDRIIMGRSRRRTLLPELSARSAGPSSDMLPGPSRMSVAMSSALPNCVDVIVSHKVDEHISTRVTGSTVPVEQQRREEEEEVEVEEEEEVEVEEEEEEVEEQTYQDLKNKLKWTVCNPEENNERPIPDWQGCLLEEGTALDPIQYLRKFFDYELLTLICTESNRYALQRDSSKPLGLTIEELEIFLGICIYMSVVKLSQTRRYWCPEANIRDVANFMSRKRWERIKSCLHFADNAEMPEKGTPEYDKLYKVRPYVNILKEKFNKIPMNMNVCVDEMMVPYKGSRGPRYYIKSKPNSWGFKVWTLADSFGIVHNFEICVGKTQKVDGFPDLKSSANTVCKLAAVIPNHKNHRLFMDNLFSTVPQYYEMFNRGILCMGTVRSNRLAGLKLIPDKELKSKG</sequence>
<dbReference type="PANTHER" id="PTHR47272">
    <property type="entry name" value="DDE_TNP_1_7 DOMAIN-CONTAINING PROTEIN"/>
    <property type="match status" value="1"/>
</dbReference>
<proteinExistence type="predicted"/>
<feature type="compositionally biased region" description="Acidic residues" evidence="1">
    <location>
        <begin position="152"/>
        <end position="177"/>
    </location>
</feature>
<dbReference type="EMBL" id="JAWZYT010000141">
    <property type="protein sequence ID" value="KAK4327580.1"/>
    <property type="molecule type" value="Genomic_DNA"/>
</dbReference>
<organism evidence="3 4">
    <name type="scientific">Petrolisthes manimaculis</name>
    <dbReference type="NCBI Taxonomy" id="1843537"/>
    <lineage>
        <taxon>Eukaryota</taxon>
        <taxon>Metazoa</taxon>
        <taxon>Ecdysozoa</taxon>
        <taxon>Arthropoda</taxon>
        <taxon>Crustacea</taxon>
        <taxon>Multicrustacea</taxon>
        <taxon>Malacostraca</taxon>
        <taxon>Eumalacostraca</taxon>
        <taxon>Eucarida</taxon>
        <taxon>Decapoda</taxon>
        <taxon>Pleocyemata</taxon>
        <taxon>Anomura</taxon>
        <taxon>Galatheoidea</taxon>
        <taxon>Porcellanidae</taxon>
        <taxon>Petrolisthes</taxon>
    </lineage>
</organism>
<gene>
    <name evidence="3" type="ORF">Pmani_001987</name>
</gene>
<feature type="region of interest" description="Disordered" evidence="1">
    <location>
        <begin position="81"/>
        <end position="106"/>
    </location>
</feature>
<feature type="domain" description="PiggyBac transposable element-derived protein" evidence="2">
    <location>
        <begin position="215"/>
        <end position="457"/>
    </location>
</feature>
<feature type="region of interest" description="Disordered" evidence="1">
    <location>
        <begin position="11"/>
        <end position="64"/>
    </location>
</feature>
<protein>
    <recommendedName>
        <fullName evidence="2">PiggyBac transposable element-derived protein domain-containing protein</fullName>
    </recommendedName>
</protein>
<dbReference type="Proteomes" id="UP001292094">
    <property type="component" value="Unassembled WGS sequence"/>
</dbReference>
<reference evidence="3" key="1">
    <citation type="submission" date="2023-11" db="EMBL/GenBank/DDBJ databases">
        <title>Genome assemblies of two species of porcelain crab, Petrolisthes cinctipes and Petrolisthes manimaculis (Anomura: Porcellanidae).</title>
        <authorList>
            <person name="Angst P."/>
        </authorList>
    </citation>
    <scope>NUCLEOTIDE SEQUENCE</scope>
    <source>
        <strain evidence="3">PB745_02</strain>
        <tissue evidence="3">Gill</tissue>
    </source>
</reference>
<dbReference type="AlphaFoldDB" id="A0AAE1QJL0"/>
<evidence type="ECO:0000313" key="4">
    <source>
        <dbReference type="Proteomes" id="UP001292094"/>
    </source>
</evidence>
<dbReference type="Pfam" id="PF13843">
    <property type="entry name" value="DDE_Tnp_1_7"/>
    <property type="match status" value="1"/>
</dbReference>
<dbReference type="PANTHER" id="PTHR47272:SF1">
    <property type="entry name" value="PIGGYBAC TRANSPOSABLE ELEMENT-DERIVED PROTEIN 3-LIKE"/>
    <property type="match status" value="1"/>
</dbReference>
<keyword evidence="4" id="KW-1185">Reference proteome</keyword>
<evidence type="ECO:0000313" key="3">
    <source>
        <dbReference type="EMBL" id="KAK4327580.1"/>
    </source>
</evidence>
<name>A0AAE1QJL0_9EUCA</name>
<evidence type="ECO:0000259" key="2">
    <source>
        <dbReference type="Pfam" id="PF13843"/>
    </source>
</evidence>
<feature type="region of interest" description="Disordered" evidence="1">
    <location>
        <begin position="139"/>
        <end position="177"/>
    </location>
</feature>
<evidence type="ECO:0000256" key="1">
    <source>
        <dbReference type="SAM" id="MobiDB-lite"/>
    </source>
</evidence>
<accession>A0AAE1QJL0</accession>
<feature type="compositionally biased region" description="Acidic residues" evidence="1">
    <location>
        <begin position="37"/>
        <end position="54"/>
    </location>
</feature>
<dbReference type="InterPro" id="IPR029526">
    <property type="entry name" value="PGBD"/>
</dbReference>
<comment type="caution">
    <text evidence="3">The sequence shown here is derived from an EMBL/GenBank/DDBJ whole genome shotgun (WGS) entry which is preliminary data.</text>
</comment>